<dbReference type="Proteomes" id="UP000026907">
    <property type="component" value="Segment"/>
</dbReference>
<dbReference type="Gene3D" id="1.10.10.2520">
    <property type="entry name" value="Cell wall hydrolase SleB, domain 1"/>
    <property type="match status" value="1"/>
</dbReference>
<evidence type="ECO:0000259" key="1">
    <source>
        <dbReference type="Pfam" id="PF07486"/>
    </source>
</evidence>
<dbReference type="EMBL" id="KJ190158">
    <property type="protein sequence ID" value="AHN83590.1"/>
    <property type="molecule type" value="Genomic_DNA"/>
</dbReference>
<dbReference type="InterPro" id="IPR042047">
    <property type="entry name" value="SleB_dom1"/>
</dbReference>
<reference evidence="2 3" key="1">
    <citation type="journal article" date="2014" name="Genome Announc.">
        <title>Complete Genome Sequences of Two Escherichia coli O157:H7 Phages Effective in Limiting Contamination of Food Products.</title>
        <authorList>
            <person name="Hong Y."/>
            <person name="Pan Y."/>
            <person name="Harman N.J."/>
            <person name="Ebner P.D."/>
        </authorList>
    </citation>
    <scope>NUCLEOTIDE SEQUENCE [LARGE SCALE GENOMIC DNA]</scope>
</reference>
<sequence>MKIKIFAIILSAFLSLPVVAAPKQKVYHTCKPSDTKENILACNIYREARGDGTMGMLASGFATLNRKSHPKYPDTIRKIVYQPNQFSWTNHGKTFKVTEKDSWDHAKSLAKMLLKVYNNNHVAYMAMDITGGATHYHTTKVRPKWAKKMQRTAQFGSHIYYKERNK</sequence>
<dbReference type="GeneID" id="19486727"/>
<evidence type="ECO:0000313" key="3">
    <source>
        <dbReference type="Proteomes" id="UP000026907"/>
    </source>
</evidence>
<organism evidence="2 3">
    <name type="scientific">Escherichia phage FFH2</name>
    <dbReference type="NCBI Taxonomy" id="1446490"/>
    <lineage>
        <taxon>Viruses</taxon>
        <taxon>Duplodnaviria</taxon>
        <taxon>Heunggongvirae</taxon>
        <taxon>Uroviricota</taxon>
        <taxon>Caudoviricetes</taxon>
        <taxon>Vequintavirinae</taxon>
        <taxon>Vequintavirus</taxon>
        <taxon>Vequintavirus PDX</taxon>
        <taxon>Vequintavirus FFH2</taxon>
    </lineage>
</organism>
<proteinExistence type="predicted"/>
<dbReference type="Pfam" id="PF07486">
    <property type="entry name" value="Hydrolase_2"/>
    <property type="match status" value="1"/>
</dbReference>
<dbReference type="KEGG" id="vg:19486727"/>
<accession>A0A023MH91</accession>
<protein>
    <submittedName>
        <fullName evidence="2">SleB</fullName>
    </submittedName>
</protein>
<keyword evidence="3" id="KW-1185">Reference proteome</keyword>
<dbReference type="SMR" id="A0A023MH91"/>
<dbReference type="InterPro" id="IPR011105">
    <property type="entry name" value="Cell_wall_hydrolase_SleB"/>
</dbReference>
<dbReference type="GO" id="GO:0016787">
    <property type="term" value="F:hydrolase activity"/>
    <property type="evidence" value="ECO:0007669"/>
    <property type="project" value="InterPro"/>
</dbReference>
<name>A0A023MH91_9CAUD</name>
<dbReference type="RefSeq" id="YP_009030911.1">
    <property type="nucleotide sequence ID" value="NC_024134.1"/>
</dbReference>
<feature type="domain" description="Cell wall hydrolase SleB" evidence="1">
    <location>
        <begin position="51"/>
        <end position="161"/>
    </location>
</feature>
<evidence type="ECO:0000313" key="2">
    <source>
        <dbReference type="EMBL" id="AHN83590.1"/>
    </source>
</evidence>